<organism evidence="3">
    <name type="scientific">Volvox carteri f. nagariensis</name>
    <dbReference type="NCBI Taxonomy" id="3068"/>
    <lineage>
        <taxon>Eukaryota</taxon>
        <taxon>Viridiplantae</taxon>
        <taxon>Chlorophyta</taxon>
        <taxon>core chlorophytes</taxon>
        <taxon>Chlorophyceae</taxon>
        <taxon>CS clade</taxon>
        <taxon>Chlamydomonadales</taxon>
        <taxon>Volvocaceae</taxon>
        <taxon>Volvox</taxon>
    </lineage>
</organism>
<evidence type="ECO:0000256" key="1">
    <source>
        <dbReference type="SAM" id="MobiDB-lite"/>
    </source>
</evidence>
<dbReference type="AlphaFoldDB" id="D8TRW0"/>
<dbReference type="EMBL" id="GL378334">
    <property type="protein sequence ID" value="EFJ49715.1"/>
    <property type="molecule type" value="Genomic_DNA"/>
</dbReference>
<dbReference type="GeneID" id="9618513"/>
<dbReference type="RefSeq" id="XP_002949222.1">
    <property type="nucleotide sequence ID" value="XM_002949176.1"/>
</dbReference>
<feature type="region of interest" description="Disordered" evidence="1">
    <location>
        <begin position="1"/>
        <end position="60"/>
    </location>
</feature>
<feature type="compositionally biased region" description="Gly residues" evidence="1">
    <location>
        <begin position="47"/>
        <end position="56"/>
    </location>
</feature>
<reference evidence="2 3" key="1">
    <citation type="journal article" date="2010" name="Science">
        <title>Genomic analysis of organismal complexity in the multicellular green alga Volvox carteri.</title>
        <authorList>
            <person name="Prochnik S.E."/>
            <person name="Umen J."/>
            <person name="Nedelcu A.M."/>
            <person name="Hallmann A."/>
            <person name="Miller S.M."/>
            <person name="Nishii I."/>
            <person name="Ferris P."/>
            <person name="Kuo A."/>
            <person name="Mitros T."/>
            <person name="Fritz-Laylin L.K."/>
            <person name="Hellsten U."/>
            <person name="Chapman J."/>
            <person name="Simakov O."/>
            <person name="Rensing S.A."/>
            <person name="Terry A."/>
            <person name="Pangilinan J."/>
            <person name="Kapitonov V."/>
            <person name="Jurka J."/>
            <person name="Salamov A."/>
            <person name="Shapiro H."/>
            <person name="Schmutz J."/>
            <person name="Grimwood J."/>
            <person name="Lindquist E."/>
            <person name="Lucas S."/>
            <person name="Grigoriev I.V."/>
            <person name="Schmitt R."/>
            <person name="Kirk D."/>
            <person name="Rokhsar D.S."/>
        </authorList>
    </citation>
    <scope>NUCLEOTIDE SEQUENCE [LARGE SCALE GENOMIC DNA]</scope>
    <source>
        <strain evidence="3">f. Nagariensis / Eve</strain>
    </source>
</reference>
<keyword evidence="3" id="KW-1185">Reference proteome</keyword>
<protein>
    <submittedName>
        <fullName evidence="2">Uncharacterized protein</fullName>
    </submittedName>
</protein>
<dbReference type="Proteomes" id="UP000001058">
    <property type="component" value="Unassembled WGS sequence"/>
</dbReference>
<evidence type="ECO:0000313" key="3">
    <source>
        <dbReference type="Proteomes" id="UP000001058"/>
    </source>
</evidence>
<accession>D8TRW0</accession>
<feature type="compositionally biased region" description="Polar residues" evidence="1">
    <location>
        <begin position="1"/>
        <end position="11"/>
    </location>
</feature>
<sequence>MQSWRRPSTSEGGAGGGGGAAPATTARGSTESETTGTAEHAGDEQGSSGGGGGGNGITETIKSGVGRLKASWGCGGGPRVAVVMAASSVAECAVVYLCNYVCVHVYMYHFHVQGTTAQRPPQPDIKTPPATTSEAAAEQASSAPILQLQPLQLMYELLLRQLIFHALEGPWRL</sequence>
<evidence type="ECO:0000313" key="2">
    <source>
        <dbReference type="EMBL" id="EFJ49715.1"/>
    </source>
</evidence>
<gene>
    <name evidence="2" type="ORF">VOLCADRAFT_89709</name>
</gene>
<name>D8TRW0_VOLCA</name>
<proteinExistence type="predicted"/>
<dbReference type="InParanoid" id="D8TRW0"/>
<feature type="compositionally biased region" description="Low complexity" evidence="1">
    <location>
        <begin position="21"/>
        <end position="39"/>
    </location>
</feature>
<dbReference type="KEGG" id="vcn:VOLCADRAFT_89709"/>